<keyword evidence="3" id="KW-1185">Reference proteome</keyword>
<reference evidence="2 3" key="1">
    <citation type="submission" date="2014-04" db="EMBL/GenBank/DDBJ databases">
        <authorList>
            <consortium name="DOE Joint Genome Institute"/>
            <person name="Kuo A."/>
            <person name="Girlanda M."/>
            <person name="Perotto S."/>
            <person name="Kohler A."/>
            <person name="Nagy L.G."/>
            <person name="Floudas D."/>
            <person name="Copeland A."/>
            <person name="Barry K.W."/>
            <person name="Cichocki N."/>
            <person name="Veneault-Fourrey C."/>
            <person name="LaButti K."/>
            <person name="Lindquist E.A."/>
            <person name="Lipzen A."/>
            <person name="Lundell T."/>
            <person name="Morin E."/>
            <person name="Murat C."/>
            <person name="Sun H."/>
            <person name="Tunlid A."/>
            <person name="Henrissat B."/>
            <person name="Grigoriev I.V."/>
            <person name="Hibbett D.S."/>
            <person name="Martin F."/>
            <person name="Nordberg H.P."/>
            <person name="Cantor M.N."/>
            <person name="Hua S.X."/>
        </authorList>
    </citation>
    <scope>NUCLEOTIDE SEQUENCE [LARGE SCALE GENOMIC DNA]</scope>
    <source>
        <strain evidence="2 3">MUT 4182</strain>
    </source>
</reference>
<dbReference type="HOGENOM" id="CLU_485013_0_0_1"/>
<feature type="compositionally biased region" description="Low complexity" evidence="1">
    <location>
        <begin position="216"/>
        <end position="238"/>
    </location>
</feature>
<dbReference type="AlphaFoldDB" id="A0A0C3Q9I3"/>
<dbReference type="OrthoDB" id="3247900at2759"/>
<organism evidence="2 3">
    <name type="scientific">Tulasnella calospora MUT 4182</name>
    <dbReference type="NCBI Taxonomy" id="1051891"/>
    <lineage>
        <taxon>Eukaryota</taxon>
        <taxon>Fungi</taxon>
        <taxon>Dikarya</taxon>
        <taxon>Basidiomycota</taxon>
        <taxon>Agaricomycotina</taxon>
        <taxon>Agaricomycetes</taxon>
        <taxon>Cantharellales</taxon>
        <taxon>Tulasnellaceae</taxon>
        <taxon>Tulasnella</taxon>
    </lineage>
</organism>
<evidence type="ECO:0000313" key="3">
    <source>
        <dbReference type="Proteomes" id="UP000054248"/>
    </source>
</evidence>
<feature type="compositionally biased region" description="Low complexity" evidence="1">
    <location>
        <begin position="369"/>
        <end position="386"/>
    </location>
</feature>
<feature type="region of interest" description="Disordered" evidence="1">
    <location>
        <begin position="182"/>
        <end position="259"/>
    </location>
</feature>
<sequence length="562" mass="60829">MLPVPHRAPYHNQIVYGHQFSGHFQPPIQQQGRPLFYPPTPEQPPSQQVIASTSTFPSPILATQEPYYYQQPTSGSNNWLPQQSHHPAQSLGQFDDISPAFKGKAFIYDCMVRALENLSPDGASVKEIFDHVWLHNRAFILARSRDGDTEAGRRASTKNTIVNYLSTSPAFESIGRNRWVLTGKRHGADKRGGKISRSTKRRPRNSSHDDHGGGSAAAPSSSNSSSSSPSSVVNSSPDIPNRPGYHEITPGQPGFNENHNLHFATSATFANNPVVANRPATTPLPLSNGLIQGPTQASSSSTSSVSHHTHGPELHQHQPQQHARREGPIVAFLPSHAAPLEPGMSGTNTTITGVNNSHQQRESFSYGQPARRTPSTTTNATTPAPKTGGGTRRSFDAVPQVLPPLPPRTWHPDNFDPFATPVQTPAPHPAPNPTTISTSAMIPPCTAPSGHLFQIPSNMSYYETPSIFTYETPSIPTPAAPTSYALQENNPSSTMLPQPSISSSYCPPPTLEELFAQVDPQGGCAGNSIPLVRRTPHHLDHLQQQAQRFHDSDPFAAPPGFV</sequence>
<feature type="compositionally biased region" description="Basic residues" evidence="1">
    <location>
        <begin position="183"/>
        <end position="205"/>
    </location>
</feature>
<accession>A0A0C3Q9I3</accession>
<protein>
    <submittedName>
        <fullName evidence="2">Uncharacterized protein</fullName>
    </submittedName>
</protein>
<name>A0A0C3Q9I3_9AGAM</name>
<feature type="region of interest" description="Disordered" evidence="1">
    <location>
        <begin position="280"/>
        <end position="324"/>
    </location>
</feature>
<evidence type="ECO:0000256" key="1">
    <source>
        <dbReference type="SAM" id="MobiDB-lite"/>
    </source>
</evidence>
<evidence type="ECO:0000313" key="2">
    <source>
        <dbReference type="EMBL" id="KIO21256.1"/>
    </source>
</evidence>
<dbReference type="EMBL" id="KN823144">
    <property type="protein sequence ID" value="KIO21256.1"/>
    <property type="molecule type" value="Genomic_DNA"/>
</dbReference>
<dbReference type="Proteomes" id="UP000054248">
    <property type="component" value="Unassembled WGS sequence"/>
</dbReference>
<reference evidence="3" key="2">
    <citation type="submission" date="2015-01" db="EMBL/GenBank/DDBJ databases">
        <title>Evolutionary Origins and Diversification of the Mycorrhizal Mutualists.</title>
        <authorList>
            <consortium name="DOE Joint Genome Institute"/>
            <consortium name="Mycorrhizal Genomics Consortium"/>
            <person name="Kohler A."/>
            <person name="Kuo A."/>
            <person name="Nagy L.G."/>
            <person name="Floudas D."/>
            <person name="Copeland A."/>
            <person name="Barry K.W."/>
            <person name="Cichocki N."/>
            <person name="Veneault-Fourrey C."/>
            <person name="LaButti K."/>
            <person name="Lindquist E.A."/>
            <person name="Lipzen A."/>
            <person name="Lundell T."/>
            <person name="Morin E."/>
            <person name="Murat C."/>
            <person name="Riley R."/>
            <person name="Ohm R."/>
            <person name="Sun H."/>
            <person name="Tunlid A."/>
            <person name="Henrissat B."/>
            <person name="Grigoriev I.V."/>
            <person name="Hibbett D.S."/>
            <person name="Martin F."/>
        </authorList>
    </citation>
    <scope>NUCLEOTIDE SEQUENCE [LARGE SCALE GENOMIC DNA]</scope>
    <source>
        <strain evidence="3">MUT 4182</strain>
    </source>
</reference>
<feature type="region of interest" description="Disordered" evidence="1">
    <location>
        <begin position="358"/>
        <end position="394"/>
    </location>
</feature>
<proteinExistence type="predicted"/>
<gene>
    <name evidence="2" type="ORF">M407DRAFT_29134</name>
</gene>